<evidence type="ECO:0000313" key="6">
    <source>
        <dbReference type="Proteomes" id="UP000249757"/>
    </source>
</evidence>
<dbReference type="GO" id="GO:0005739">
    <property type="term" value="C:mitochondrion"/>
    <property type="evidence" value="ECO:0007669"/>
    <property type="project" value="TreeGrafter"/>
</dbReference>
<accession>A0A317A1U7</accession>
<feature type="domain" description="HAT C-terminal dimerisation" evidence="3">
    <location>
        <begin position="379"/>
        <end position="456"/>
    </location>
</feature>
<dbReference type="GO" id="GO:0004479">
    <property type="term" value="F:methionyl-tRNA formyltransferase activity"/>
    <property type="evidence" value="ECO:0007669"/>
    <property type="project" value="UniProtKB-EC"/>
</dbReference>
<reference evidence="5" key="2">
    <citation type="submission" date="2021-05" db="EMBL/GenBank/DDBJ databases">
        <authorList>
            <person name="Moolhuijzen P.M."/>
            <person name="Moffat C.S."/>
        </authorList>
    </citation>
    <scope>NUCLEOTIDE SEQUENCE</scope>
    <source>
        <strain evidence="5">86-124</strain>
    </source>
</reference>
<dbReference type="InterPro" id="IPR008906">
    <property type="entry name" value="HATC_C_dom"/>
</dbReference>
<dbReference type="Gene3D" id="3.40.50.12230">
    <property type="match status" value="1"/>
</dbReference>
<dbReference type="InterPro" id="IPR002376">
    <property type="entry name" value="Formyl_transf_N"/>
</dbReference>
<comment type="caution">
    <text evidence="5">The sequence shown here is derived from an EMBL/GenBank/DDBJ whole genome shotgun (WGS) entry which is preliminary data.</text>
</comment>
<evidence type="ECO:0000259" key="2">
    <source>
        <dbReference type="Pfam" id="PF00551"/>
    </source>
</evidence>
<dbReference type="EC" id="2.1.2.9" evidence="1"/>
<dbReference type="PANTHER" id="PTHR11138">
    <property type="entry name" value="METHIONYL-TRNA FORMYLTRANSFERASE"/>
    <property type="match status" value="1"/>
</dbReference>
<dbReference type="AlphaFoldDB" id="A0A317A1U7"/>
<dbReference type="PANTHER" id="PTHR11138:SF5">
    <property type="entry name" value="METHIONYL-TRNA FORMYLTRANSFERASE, MITOCHONDRIAL"/>
    <property type="match status" value="1"/>
</dbReference>
<dbReference type="InterPro" id="IPR036477">
    <property type="entry name" value="Formyl_transf_N_sf"/>
</dbReference>
<dbReference type="SUPFAM" id="SSF53098">
    <property type="entry name" value="Ribonuclease H-like"/>
    <property type="match status" value="1"/>
</dbReference>
<keyword evidence="4" id="KW-0808">Transferase</keyword>
<organism evidence="5 6">
    <name type="scientific">Pyrenophora tritici-repentis</name>
    <dbReference type="NCBI Taxonomy" id="45151"/>
    <lineage>
        <taxon>Eukaryota</taxon>
        <taxon>Fungi</taxon>
        <taxon>Dikarya</taxon>
        <taxon>Ascomycota</taxon>
        <taxon>Pezizomycotina</taxon>
        <taxon>Dothideomycetes</taxon>
        <taxon>Pleosporomycetidae</taxon>
        <taxon>Pleosporales</taxon>
        <taxon>Pleosporineae</taxon>
        <taxon>Pleosporaceae</taxon>
        <taxon>Pyrenophora</taxon>
    </lineage>
</organism>
<dbReference type="EMBL" id="NRDI02000004">
    <property type="protein sequence ID" value="KAI1517419.1"/>
    <property type="molecule type" value="Genomic_DNA"/>
</dbReference>
<reference evidence="5" key="3">
    <citation type="journal article" date="2022" name="bioRxiv">
        <title>A global pangenome for the wheat fungal pathogen Pyrenophora tritici-repentis and prediction of effector protein structural homology.</title>
        <authorList>
            <person name="Moolhuijzen P."/>
            <person name="See P.T."/>
            <person name="Shi G."/>
            <person name="Powell H.R."/>
            <person name="Cockram J."/>
            <person name="Jorgensen L.N."/>
            <person name="Benslimane H."/>
            <person name="Strelkov S.E."/>
            <person name="Turner J."/>
            <person name="Liu Z."/>
            <person name="Moffat C.S."/>
        </authorList>
    </citation>
    <scope>NUCLEOTIDE SEQUENCE</scope>
    <source>
        <strain evidence="5">86-124</strain>
    </source>
</reference>
<dbReference type="EMBL" id="NQIK02000004">
    <property type="protein sequence ID" value="KAF7571655.1"/>
    <property type="molecule type" value="Genomic_DNA"/>
</dbReference>
<dbReference type="InterPro" id="IPR041711">
    <property type="entry name" value="Met-tRNA-FMT_N"/>
</dbReference>
<dbReference type="Proteomes" id="UP000249757">
    <property type="component" value="Unassembled WGS sequence"/>
</dbReference>
<keyword evidence="6" id="KW-1185">Reference proteome</keyword>
<evidence type="ECO:0000256" key="1">
    <source>
        <dbReference type="ARBA" id="ARBA00012261"/>
    </source>
</evidence>
<feature type="domain" description="Formyl transferase N-terminal" evidence="2">
    <location>
        <begin position="34"/>
        <end position="219"/>
    </location>
</feature>
<name>A0A317A1U7_9PLEO</name>
<dbReference type="Pfam" id="PF05699">
    <property type="entry name" value="Dimer_Tnp_hAT"/>
    <property type="match status" value="1"/>
</dbReference>
<gene>
    <name evidence="5" type="ORF">Ptr86124_004356</name>
    <name evidence="4" type="ORF">PtrM4_091550</name>
</gene>
<dbReference type="GO" id="GO:0046983">
    <property type="term" value="F:protein dimerization activity"/>
    <property type="evidence" value="ECO:0007669"/>
    <property type="project" value="InterPro"/>
</dbReference>
<evidence type="ECO:0000313" key="4">
    <source>
        <dbReference type="EMBL" id="KAF7571655.1"/>
    </source>
</evidence>
<dbReference type="CDD" id="cd08646">
    <property type="entry name" value="FMT_core_Met-tRNA-FMT_N"/>
    <property type="match status" value="1"/>
</dbReference>
<evidence type="ECO:0000259" key="3">
    <source>
        <dbReference type="Pfam" id="PF05699"/>
    </source>
</evidence>
<dbReference type="Proteomes" id="UP000245464">
    <property type="component" value="Chromosome 4"/>
</dbReference>
<dbReference type="SUPFAM" id="SSF53328">
    <property type="entry name" value="Formyltransferase"/>
    <property type="match status" value="1"/>
</dbReference>
<sequence length="488" mass="53720">MLWTLPGPVRSLAHVTHRRYKSTNASLGTSEQLRILFCGADEFSIASLRAVVAAQRHVPGLIHDIHVLHRPAKPTGRGLKTLREVPIKRVATEELNLSTHAVDTFTGWTPPIPISLIIAVSFGLLVPPRILRHAQYGGLNVHPSLLPDLHGPAPIEHAITKGREYTGVTVQTLHPLHFDQGTILAQTPHPGVAIPHGTTAPELERQLAKAGAELLVHVLKSRRFVPPHEPAGWYATSNGPVSHAPKTTKQDRFVDFGQHTLAEILAKLHAFGDSWCTLPNGDRLILHDIVDTGMIDAAQRAPGIFIDPTLTATPNLLLIRAACGKIASLNKSTYEGKKHGFGNEKLMRMLAPANRGNFINNFIEPAGLTENEEDEYEAWKRSEPIAGEGVDPIKYWVELRDRHPSLSKFAIDMLSIPGSSCECERLFSELGDLLEPRRRSISPQLLAAIQCDRRWIRAGFGSGEVPVKGVISDEEMDAKYGVHKWDIS</sequence>
<reference evidence="6" key="4">
    <citation type="journal article" date="2022" name="Microb. Genom.">
        <title>A global pangenome for the wheat fungal pathogen Pyrenophora tritici-repentis and prediction of effector protein structural homology.</title>
        <authorList>
            <person name="Moolhuijzen P.M."/>
            <person name="See P.T."/>
            <person name="Shi G."/>
            <person name="Powell H.R."/>
            <person name="Cockram J."/>
            <person name="Jorgensen L.N."/>
            <person name="Benslimane H."/>
            <person name="Strelkov S.E."/>
            <person name="Turner J."/>
            <person name="Liu Z."/>
            <person name="Moffat C.S."/>
        </authorList>
    </citation>
    <scope>NUCLEOTIDE SEQUENCE [LARGE SCALE GENOMIC DNA]</scope>
</reference>
<evidence type="ECO:0000313" key="5">
    <source>
        <dbReference type="EMBL" id="KAI1517419.1"/>
    </source>
</evidence>
<dbReference type="InterPro" id="IPR012337">
    <property type="entry name" value="RNaseH-like_sf"/>
</dbReference>
<protein>
    <recommendedName>
        <fullName evidence="1">methionyl-tRNA formyltransferase</fullName>
        <ecNumber evidence="1">2.1.2.9</ecNumber>
    </recommendedName>
</protein>
<proteinExistence type="predicted"/>
<reference evidence="4" key="1">
    <citation type="journal article" date="2018" name="BMC Genomics">
        <title>Comparative genomics of the wheat fungal pathogen Pyrenophora tritici-repentis reveals chromosomal variations and genome plasticity.</title>
        <authorList>
            <person name="Moolhuijzen P."/>
            <person name="See P.T."/>
            <person name="Hane J.K."/>
            <person name="Shi G."/>
            <person name="Liu Z."/>
            <person name="Oliver R.P."/>
            <person name="Moffat C.S."/>
        </authorList>
    </citation>
    <scope>NUCLEOTIDE SEQUENCE [LARGE SCALE GENOMIC DNA]</scope>
    <source>
        <strain evidence="4">M4</strain>
    </source>
</reference>
<dbReference type="Pfam" id="PF00551">
    <property type="entry name" value="Formyl_trans_N"/>
    <property type="match status" value="1"/>
</dbReference>